<dbReference type="PANTHER" id="PTHR20883">
    <property type="entry name" value="PHYTANOYL-COA DIOXYGENASE DOMAIN CONTAINING 1"/>
    <property type="match status" value="1"/>
</dbReference>
<sequence length="325" mass="36734">MSRLSLLKDAYEREGYVIVRELLDNTTLKLLAAKVLQQLSSNRVANGFTCGGQPRFKEPLQPDADLLKFADAMRCELTEELFQNPRVMEVMRGLLDTEDVFVHPVKWIRGLAPVDSSLHCSPGVHQDFPELQGSGRQITLWAPFFHVDEGSGSLPVYNKKPGETLLPLELALNPSGWQVCPEVLGHKNVFELNPGDVLLFNTFTPHGGATNTGEGWRCSIEARFQPLADPLAISNFAKPLLTQDWQTFYEGWDTWGFYWKDRHPPLVEFDPSWERWRDLTAIGEAVKGNKNAVMALEIAAQFGMSEPIRSCAQRLLESFERVYDQ</sequence>
<organism evidence="2 3">
    <name type="scientific">Pseudomonas syringae pv. viburni</name>
    <dbReference type="NCBI Taxonomy" id="251703"/>
    <lineage>
        <taxon>Bacteria</taxon>
        <taxon>Pseudomonadati</taxon>
        <taxon>Pseudomonadota</taxon>
        <taxon>Gammaproteobacteria</taxon>
        <taxon>Pseudomonadales</taxon>
        <taxon>Pseudomonadaceae</taxon>
        <taxon>Pseudomonas</taxon>
    </lineage>
</organism>
<dbReference type="RefSeq" id="WP_044422904.1">
    <property type="nucleotide sequence ID" value="NZ_JYHK01000069.1"/>
</dbReference>
<dbReference type="EMBL" id="LJRR01000176">
    <property type="protein sequence ID" value="KPZ17377.1"/>
    <property type="molecule type" value="Genomic_DNA"/>
</dbReference>
<dbReference type="PANTHER" id="PTHR20883:SF48">
    <property type="entry name" value="ECTOINE DIOXYGENASE"/>
    <property type="match status" value="1"/>
</dbReference>
<reference evidence="2 3" key="1">
    <citation type="submission" date="2015-09" db="EMBL/GenBank/DDBJ databases">
        <title>Genome announcement of multiple Pseudomonas syringae strains.</title>
        <authorList>
            <person name="Thakur S."/>
            <person name="Wang P.W."/>
            <person name="Gong Y."/>
            <person name="Weir B.S."/>
            <person name="Guttman D.S."/>
        </authorList>
    </citation>
    <scope>NUCLEOTIDE SEQUENCE [LARGE SCALE GENOMIC DNA]</scope>
    <source>
        <strain evidence="2 3">ICMP3963</strain>
    </source>
</reference>
<dbReference type="Gene3D" id="2.60.120.620">
    <property type="entry name" value="q2cbj1_9rhob like domain"/>
    <property type="match status" value="1"/>
</dbReference>
<dbReference type="AlphaFoldDB" id="A0A0N8TEU6"/>
<gene>
    <name evidence="2" type="ORF">ALO40_02241</name>
</gene>
<comment type="cofactor">
    <cofactor evidence="1">
        <name>Fe(2+)</name>
        <dbReference type="ChEBI" id="CHEBI:29033"/>
    </cofactor>
</comment>
<dbReference type="Proteomes" id="UP000050317">
    <property type="component" value="Unassembled WGS sequence"/>
</dbReference>
<protein>
    <submittedName>
        <fullName evidence="2">Phytanoil-CoA alpha hydroxylase protein</fullName>
    </submittedName>
</protein>
<proteinExistence type="predicted"/>
<comment type="caution">
    <text evidence="2">The sequence shown here is derived from an EMBL/GenBank/DDBJ whole genome shotgun (WGS) entry which is preliminary data.</text>
</comment>
<evidence type="ECO:0000313" key="3">
    <source>
        <dbReference type="Proteomes" id="UP000050317"/>
    </source>
</evidence>
<name>A0A0N8TEU6_9PSED</name>
<dbReference type="SUPFAM" id="SSF51197">
    <property type="entry name" value="Clavaminate synthase-like"/>
    <property type="match status" value="1"/>
</dbReference>
<accession>A0A0N8TEU6</accession>
<dbReference type="PATRIC" id="fig|251703.9.peg.3147"/>
<evidence type="ECO:0000256" key="1">
    <source>
        <dbReference type="ARBA" id="ARBA00001954"/>
    </source>
</evidence>
<evidence type="ECO:0000313" key="2">
    <source>
        <dbReference type="EMBL" id="KPZ17377.1"/>
    </source>
</evidence>